<dbReference type="RefSeq" id="WP_317571808.1">
    <property type="nucleotide sequence ID" value="NZ_JAWLKA010000047.1"/>
</dbReference>
<dbReference type="EMBL" id="JAWLKA010000047">
    <property type="protein sequence ID" value="MDV6286827.1"/>
    <property type="molecule type" value="Genomic_DNA"/>
</dbReference>
<accession>A0ABU4CTB1</accession>
<dbReference type="Proteomes" id="UP001185737">
    <property type="component" value="Unassembled WGS sequence"/>
</dbReference>
<organism evidence="1 2">
    <name type="scientific">Rhodococcus jostii</name>
    <dbReference type="NCBI Taxonomy" id="132919"/>
    <lineage>
        <taxon>Bacteria</taxon>
        <taxon>Bacillati</taxon>
        <taxon>Actinomycetota</taxon>
        <taxon>Actinomycetes</taxon>
        <taxon>Mycobacteriales</taxon>
        <taxon>Nocardiaceae</taxon>
        <taxon>Rhodococcus</taxon>
    </lineage>
</organism>
<reference evidence="1 2" key="1">
    <citation type="submission" date="2023-10" db="EMBL/GenBank/DDBJ databases">
        <title>Development of a sustainable strategy for remediation of hydrocarbon-contaminated territories based on the waste exchange concept.</title>
        <authorList>
            <person name="Krivoruchko A."/>
        </authorList>
    </citation>
    <scope>NUCLEOTIDE SEQUENCE [LARGE SCALE GENOMIC DNA]</scope>
    <source>
        <strain evidence="1 2">IEGM 60</strain>
    </source>
</reference>
<keyword evidence="2" id="KW-1185">Reference proteome</keyword>
<proteinExistence type="predicted"/>
<gene>
    <name evidence="1" type="ORF">R3Q59_40845</name>
</gene>
<comment type="caution">
    <text evidence="1">The sequence shown here is derived from an EMBL/GenBank/DDBJ whole genome shotgun (WGS) entry which is preliminary data.</text>
</comment>
<evidence type="ECO:0000313" key="2">
    <source>
        <dbReference type="Proteomes" id="UP001185737"/>
    </source>
</evidence>
<protein>
    <submittedName>
        <fullName evidence="1">Uncharacterized protein</fullName>
    </submittedName>
</protein>
<name>A0ABU4CTB1_RHOJO</name>
<sequence>MPREGAGSKYQVNSGMIASVMVPGMGGEWIQIGQDCVTCGKAAFRHYIYAGFGGLLIETDVHECATKGCPGPVAISDPIVG</sequence>
<evidence type="ECO:0000313" key="1">
    <source>
        <dbReference type="EMBL" id="MDV6286827.1"/>
    </source>
</evidence>